<dbReference type="Proteomes" id="UP000011014">
    <property type="component" value="Unassembled WGS sequence"/>
</dbReference>
<dbReference type="SUPFAM" id="SSF56112">
    <property type="entry name" value="Protein kinase-like (PK-like)"/>
    <property type="match status" value="1"/>
</dbReference>
<sequence>MLQGKPITKEKRKLRGLVGRFLKDEKGLEILEQLLTLDPEKRLDCEAVLDHEFFWSNPMPCSLEGMLSKLHKSMFDYTESMPKNHQQSAQQHSAANRPAPNFTGLVDRVF</sequence>
<proteinExistence type="predicted"/>
<reference evidence="2" key="1">
    <citation type="journal article" date="2010" name="Science">
        <title>Plasticity of animal genome architecture unmasked by rapid evolution of a pelagic tunicate.</title>
        <authorList>
            <person name="Denoeud F."/>
            <person name="Henriet S."/>
            <person name="Mungpakdee S."/>
            <person name="Aury J.M."/>
            <person name="Da Silva C."/>
            <person name="Brinkmann H."/>
            <person name="Mikhaleva J."/>
            <person name="Olsen L.C."/>
            <person name="Jubin C."/>
            <person name="Canestro C."/>
            <person name="Bouquet J.M."/>
            <person name="Danks G."/>
            <person name="Poulain J."/>
            <person name="Campsteijn C."/>
            <person name="Adamski M."/>
            <person name="Cross I."/>
            <person name="Yadetie F."/>
            <person name="Muffato M."/>
            <person name="Louis A."/>
            <person name="Butcher S."/>
            <person name="Tsagkogeorga G."/>
            <person name="Konrad A."/>
            <person name="Singh S."/>
            <person name="Jensen M.F."/>
            <person name="Cong E.H."/>
            <person name="Eikeseth-Otteraa H."/>
            <person name="Noel B."/>
            <person name="Anthouard V."/>
            <person name="Porcel B.M."/>
            <person name="Kachouri-Lafond R."/>
            <person name="Nishino A."/>
            <person name="Ugolini M."/>
            <person name="Chourrout P."/>
            <person name="Nishida H."/>
            <person name="Aasland R."/>
            <person name="Huzurbazar S."/>
            <person name="Westhof E."/>
            <person name="Delsuc F."/>
            <person name="Lehrach H."/>
            <person name="Reinhardt R."/>
            <person name="Weissenbach J."/>
            <person name="Roy S.W."/>
            <person name="Artiguenave F."/>
            <person name="Postlethwait J.H."/>
            <person name="Manak J.R."/>
            <person name="Thompson E.M."/>
            <person name="Jaillon O."/>
            <person name="Du Pasquier L."/>
            <person name="Boudinot P."/>
            <person name="Liberles D.A."/>
            <person name="Volff J.N."/>
            <person name="Philippe H."/>
            <person name="Lenhard B."/>
            <person name="Roest Crollius H."/>
            <person name="Wincker P."/>
            <person name="Chourrout D."/>
        </authorList>
    </citation>
    <scope>NUCLEOTIDE SEQUENCE [LARGE SCALE GENOMIC DNA]</scope>
</reference>
<feature type="compositionally biased region" description="Low complexity" evidence="1">
    <location>
        <begin position="85"/>
        <end position="95"/>
    </location>
</feature>
<protein>
    <recommendedName>
        <fullName evidence="3">Protein kinase domain-containing protein</fullName>
    </recommendedName>
</protein>
<evidence type="ECO:0008006" key="3">
    <source>
        <dbReference type="Google" id="ProtNLM"/>
    </source>
</evidence>
<dbReference type="InterPro" id="IPR011009">
    <property type="entry name" value="Kinase-like_dom_sf"/>
</dbReference>
<feature type="region of interest" description="Disordered" evidence="1">
    <location>
        <begin position="80"/>
        <end position="103"/>
    </location>
</feature>
<accession>E4YSG0</accession>
<gene>
    <name evidence="2" type="ORF">GSOID_T00032339001</name>
</gene>
<dbReference type="EMBL" id="FN655209">
    <property type="protein sequence ID" value="CBY38399.1"/>
    <property type="molecule type" value="Genomic_DNA"/>
</dbReference>
<dbReference type="AlphaFoldDB" id="E4YSG0"/>
<organism evidence="2">
    <name type="scientific">Oikopleura dioica</name>
    <name type="common">Tunicate</name>
    <dbReference type="NCBI Taxonomy" id="34765"/>
    <lineage>
        <taxon>Eukaryota</taxon>
        <taxon>Metazoa</taxon>
        <taxon>Chordata</taxon>
        <taxon>Tunicata</taxon>
        <taxon>Appendicularia</taxon>
        <taxon>Copelata</taxon>
        <taxon>Oikopleuridae</taxon>
        <taxon>Oikopleura</taxon>
    </lineage>
</organism>
<name>E4YSG0_OIKDI</name>
<dbReference type="Gene3D" id="1.10.510.10">
    <property type="entry name" value="Transferase(Phosphotransferase) domain 1"/>
    <property type="match status" value="1"/>
</dbReference>
<evidence type="ECO:0000256" key="1">
    <source>
        <dbReference type="SAM" id="MobiDB-lite"/>
    </source>
</evidence>
<evidence type="ECO:0000313" key="2">
    <source>
        <dbReference type="EMBL" id="CBY38399.1"/>
    </source>
</evidence>